<proteinExistence type="predicted"/>
<name>A0A485M781_9ZZZZ</name>
<dbReference type="EMBL" id="CAADRN010000352">
    <property type="protein sequence ID" value="VFU18640.1"/>
    <property type="molecule type" value="Genomic_DNA"/>
</dbReference>
<dbReference type="AlphaFoldDB" id="A0A485M781"/>
<evidence type="ECO:0000313" key="1">
    <source>
        <dbReference type="EMBL" id="VFU18640.1"/>
    </source>
</evidence>
<accession>A0A485M781</accession>
<protein>
    <submittedName>
        <fullName evidence="1">Uncharacterized protein</fullName>
    </submittedName>
</protein>
<organism evidence="1">
    <name type="scientific">anaerobic digester metagenome</name>
    <dbReference type="NCBI Taxonomy" id="1263854"/>
    <lineage>
        <taxon>unclassified sequences</taxon>
        <taxon>metagenomes</taxon>
        <taxon>ecological metagenomes</taxon>
    </lineage>
</organism>
<reference evidence="1" key="1">
    <citation type="submission" date="2019-03" db="EMBL/GenBank/DDBJ databases">
        <authorList>
            <person name="Hao L."/>
        </authorList>
    </citation>
    <scope>NUCLEOTIDE SEQUENCE</scope>
</reference>
<gene>
    <name evidence="1" type="ORF">SCFA_510005</name>
</gene>
<sequence>MNTTSLKRDDKATFDPSTGAERVIKITRFIFLKYRHKVNYIGLNHWLLGLVELHGRMLEEMVEGIDITSLKHSLYKKLDEKDAGAPMSQEELVRKAGFIAYIRRRIEVTERDLAIIVLAEAGYWIDNDTDIKIGSELEEDACQKTEYRPLQEFNEKEMKKRFDDIFDIIDENFKRTLKNSTTVEINHTKSWIDTAGT</sequence>